<dbReference type="InterPro" id="IPR012337">
    <property type="entry name" value="RNaseH-like_sf"/>
</dbReference>
<dbReference type="Pfam" id="PF13936">
    <property type="entry name" value="HTH_38"/>
    <property type="match status" value="1"/>
</dbReference>
<reference evidence="3 4" key="1">
    <citation type="submission" date="2020-10" db="EMBL/GenBank/DDBJ databases">
        <title>Sequencing the genomes of 1000 actinobacteria strains.</title>
        <authorList>
            <person name="Klenk H.-P."/>
        </authorList>
    </citation>
    <scope>NUCLEOTIDE SEQUENCE [LARGE SCALE GENOMIC DNA]</scope>
    <source>
        <strain evidence="3 4">DSM 43748</strain>
    </source>
</reference>
<keyword evidence="4" id="KW-1185">Reference proteome</keyword>
<dbReference type="SUPFAM" id="SSF53098">
    <property type="entry name" value="Ribonuclease H-like"/>
    <property type="match status" value="1"/>
</dbReference>
<evidence type="ECO:0000313" key="3">
    <source>
        <dbReference type="EMBL" id="MBE1558086.1"/>
    </source>
</evidence>
<protein>
    <submittedName>
        <fullName evidence="3">IS30 family transposase</fullName>
    </submittedName>
</protein>
<dbReference type="InterPro" id="IPR053392">
    <property type="entry name" value="Transposase_IS30-like"/>
</dbReference>
<organism evidence="3 4">
    <name type="scientific">Nonomuraea africana</name>
    <dbReference type="NCBI Taxonomy" id="46171"/>
    <lineage>
        <taxon>Bacteria</taxon>
        <taxon>Bacillati</taxon>
        <taxon>Actinomycetota</taxon>
        <taxon>Actinomycetes</taxon>
        <taxon>Streptosporangiales</taxon>
        <taxon>Streptosporangiaceae</taxon>
        <taxon>Nonomuraea</taxon>
    </lineage>
</organism>
<proteinExistence type="predicted"/>
<evidence type="ECO:0000256" key="1">
    <source>
        <dbReference type="ARBA" id="ARBA00023172"/>
    </source>
</evidence>
<dbReference type="PROSITE" id="PS50994">
    <property type="entry name" value="INTEGRASE"/>
    <property type="match status" value="1"/>
</dbReference>
<dbReference type="InterPro" id="IPR051917">
    <property type="entry name" value="Transposase-Integrase"/>
</dbReference>
<dbReference type="InterPro" id="IPR009057">
    <property type="entry name" value="Homeodomain-like_sf"/>
</dbReference>
<dbReference type="Pfam" id="PF00665">
    <property type="entry name" value="rve"/>
    <property type="match status" value="1"/>
</dbReference>
<dbReference type="InterPro" id="IPR001584">
    <property type="entry name" value="Integrase_cat-core"/>
</dbReference>
<evidence type="ECO:0000313" key="4">
    <source>
        <dbReference type="Proteomes" id="UP000661607"/>
    </source>
</evidence>
<dbReference type="Gene3D" id="3.30.420.10">
    <property type="entry name" value="Ribonuclease H-like superfamily/Ribonuclease H"/>
    <property type="match status" value="1"/>
</dbReference>
<dbReference type="SUPFAM" id="SSF46689">
    <property type="entry name" value="Homeodomain-like"/>
    <property type="match status" value="1"/>
</dbReference>
<dbReference type="EMBL" id="JADBEF010000001">
    <property type="protein sequence ID" value="MBE1558086.1"/>
    <property type="molecule type" value="Genomic_DNA"/>
</dbReference>
<gene>
    <name evidence="3" type="ORF">H4W81_000865</name>
</gene>
<evidence type="ECO:0000259" key="2">
    <source>
        <dbReference type="PROSITE" id="PS50994"/>
    </source>
</evidence>
<dbReference type="NCBIfam" id="NF033563">
    <property type="entry name" value="transpos_IS30"/>
    <property type="match status" value="1"/>
</dbReference>
<comment type="caution">
    <text evidence="3">The sequence shown here is derived from an EMBL/GenBank/DDBJ whole genome shotgun (WGS) entry which is preliminary data.</text>
</comment>
<keyword evidence="1" id="KW-0233">DNA recombination</keyword>
<dbReference type="PANTHER" id="PTHR10948:SF23">
    <property type="entry name" value="TRANSPOSASE INSI FOR INSERTION SEQUENCE ELEMENT IS30A-RELATED"/>
    <property type="match status" value="1"/>
</dbReference>
<feature type="domain" description="Integrase catalytic" evidence="2">
    <location>
        <begin position="221"/>
        <end position="382"/>
    </location>
</feature>
<dbReference type="InterPro" id="IPR036397">
    <property type="entry name" value="RNaseH_sf"/>
</dbReference>
<accession>A0ABR9K8G0</accession>
<dbReference type="Proteomes" id="UP000661607">
    <property type="component" value="Unassembled WGS sequence"/>
</dbReference>
<name>A0ABR9K8G0_9ACTN</name>
<sequence length="383" mass="43215">MAMMGRPGMSDAQKRELWDRWKAGESISQIARALDKPPGSVFTVLKSNGGYVPPVRRKRPGTLSFAEREEISRGLARGESMRSIARSLGRPASTVSREIARNKGIARYRAIDAEDRSWDRARRPKPCLLAHNPALRQLVAEKLAQDWSPEQIAGYLAKTYRPGSGMRVSHETIYKSLFIQARGVLAKELTKHLRSGRPTRRNIHNTITGQWRSQIKDAIPISQRPPEVDDRAIPGHWEGDLLLGRGLTQIATLVERTTRFTVLVQLDGRDMHTVTKGLAATMTRLPEQVRKTLTWDRGMELAGHKELAATTGLQVYFADPRSPWQRGTNENTNRLLRQYLPKGTSMADLTQDDLDRIAHKLNTRPRKTLEFDTPGDRLAALLR</sequence>
<dbReference type="InterPro" id="IPR025246">
    <property type="entry name" value="IS30-like_HTH"/>
</dbReference>
<dbReference type="PANTHER" id="PTHR10948">
    <property type="entry name" value="TRANSPOSASE"/>
    <property type="match status" value="1"/>
</dbReference>
<dbReference type="Pfam" id="PF13565">
    <property type="entry name" value="HTH_32"/>
    <property type="match status" value="1"/>
</dbReference>